<dbReference type="AlphaFoldDB" id="D6PC65"/>
<proteinExistence type="predicted"/>
<feature type="region of interest" description="Disordered" evidence="1">
    <location>
        <begin position="64"/>
        <end position="95"/>
    </location>
</feature>
<sequence length="95" mass="9985">MKASFPRSGSANSEMKSGGTETNGMAFEARYSGVMESPINIMMTPANPNTRGTVRAVNPIDARSGQGLASMRGMVGIKSNPKGQNSHDEGNKPRA</sequence>
<feature type="compositionally biased region" description="Basic and acidic residues" evidence="1">
    <location>
        <begin position="85"/>
        <end position="95"/>
    </location>
</feature>
<protein>
    <submittedName>
        <fullName evidence="2">Uncharacterized protein</fullName>
    </submittedName>
</protein>
<organism evidence="2">
    <name type="scientific">uncultured archaeon MedDCM-OCT-S09-C50</name>
    <dbReference type="NCBI Taxonomy" id="743102"/>
    <lineage>
        <taxon>Archaea</taxon>
        <taxon>environmental samples</taxon>
    </lineage>
</organism>
<evidence type="ECO:0000256" key="1">
    <source>
        <dbReference type="SAM" id="MobiDB-lite"/>
    </source>
</evidence>
<name>D6PC65_9ARCH</name>
<reference evidence="2" key="1">
    <citation type="journal article" date="2010" name="ISME J.">
        <title>Metagenome of the Mediterranean deep chlorophyll maximum studied by direct and fosmid library 454 pyrosequencing.</title>
        <authorList>
            <person name="Ghai R."/>
            <person name="Martin-Cuadrado A.B."/>
            <person name="Molto A.G."/>
            <person name="Heredia I.G."/>
            <person name="Cabrera R."/>
            <person name="Martin J."/>
            <person name="Verdu M."/>
            <person name="Deschamps P."/>
            <person name="Moreira D."/>
            <person name="Lopez-Garcia P."/>
            <person name="Mira A."/>
            <person name="Rodriguez-Valera F."/>
        </authorList>
    </citation>
    <scope>NUCLEOTIDE SEQUENCE</scope>
</reference>
<feature type="compositionally biased region" description="Polar residues" evidence="1">
    <location>
        <begin position="7"/>
        <end position="23"/>
    </location>
</feature>
<feature type="region of interest" description="Disordered" evidence="1">
    <location>
        <begin position="1"/>
        <end position="24"/>
    </location>
</feature>
<dbReference type="EMBL" id="GU942976">
    <property type="protein sequence ID" value="ADD93316.1"/>
    <property type="molecule type" value="Genomic_DNA"/>
</dbReference>
<evidence type="ECO:0000313" key="2">
    <source>
        <dbReference type="EMBL" id="ADD93316.1"/>
    </source>
</evidence>
<accession>D6PC65</accession>